<evidence type="ECO:0000313" key="2">
    <source>
        <dbReference type="Proteomes" id="UP001501265"/>
    </source>
</evidence>
<accession>A0ABP9ANN3</accession>
<reference evidence="2" key="1">
    <citation type="journal article" date="2019" name="Int. J. Syst. Evol. Microbiol.">
        <title>The Global Catalogue of Microorganisms (GCM) 10K type strain sequencing project: providing services to taxonomists for standard genome sequencing and annotation.</title>
        <authorList>
            <consortium name="The Broad Institute Genomics Platform"/>
            <consortium name="The Broad Institute Genome Sequencing Center for Infectious Disease"/>
            <person name="Wu L."/>
            <person name="Ma J."/>
        </authorList>
    </citation>
    <scope>NUCLEOTIDE SEQUENCE [LARGE SCALE GENOMIC DNA]</scope>
    <source>
        <strain evidence="2">JCM 18081</strain>
    </source>
</reference>
<protein>
    <submittedName>
        <fullName evidence="1">Uncharacterized protein</fullName>
    </submittedName>
</protein>
<name>A0ABP9ANN3_9ACTN</name>
<organism evidence="1 2">
    <name type="scientific">Streptomyces ziwulingensis</name>
    <dbReference type="NCBI Taxonomy" id="1045501"/>
    <lineage>
        <taxon>Bacteria</taxon>
        <taxon>Bacillati</taxon>
        <taxon>Actinomycetota</taxon>
        <taxon>Actinomycetes</taxon>
        <taxon>Kitasatosporales</taxon>
        <taxon>Streptomycetaceae</taxon>
        <taxon>Streptomyces</taxon>
    </lineage>
</organism>
<keyword evidence="2" id="KW-1185">Reference proteome</keyword>
<dbReference type="Proteomes" id="UP001501265">
    <property type="component" value="Unassembled WGS sequence"/>
</dbReference>
<sequence length="52" mass="5050">MTGAVSGALTGAVTGGVTGRAGPVWVYPAVMGYACEAASMVVRAAEPPALKV</sequence>
<proteinExistence type="predicted"/>
<gene>
    <name evidence="1" type="ORF">GCM10023220_03670</name>
</gene>
<dbReference type="EMBL" id="BAABIG010000004">
    <property type="protein sequence ID" value="GAA4783730.1"/>
    <property type="molecule type" value="Genomic_DNA"/>
</dbReference>
<evidence type="ECO:0000313" key="1">
    <source>
        <dbReference type="EMBL" id="GAA4783730.1"/>
    </source>
</evidence>
<comment type="caution">
    <text evidence="1">The sequence shown here is derived from an EMBL/GenBank/DDBJ whole genome shotgun (WGS) entry which is preliminary data.</text>
</comment>